<dbReference type="Gene3D" id="3.40.50.620">
    <property type="entry name" value="HUPs"/>
    <property type="match status" value="1"/>
</dbReference>
<dbReference type="AlphaFoldDB" id="A0A9D0YW91"/>
<evidence type="ECO:0000256" key="2">
    <source>
        <dbReference type="ARBA" id="ARBA00010214"/>
    </source>
</evidence>
<evidence type="ECO:0000256" key="5">
    <source>
        <dbReference type="ARBA" id="ARBA00022643"/>
    </source>
</evidence>
<dbReference type="FunFam" id="3.40.50.620:FF:000021">
    <property type="entry name" value="Riboflavin biosynthesis protein"/>
    <property type="match status" value="1"/>
</dbReference>
<evidence type="ECO:0000256" key="1">
    <source>
        <dbReference type="ARBA" id="ARBA00004726"/>
    </source>
</evidence>
<dbReference type="InterPro" id="IPR015864">
    <property type="entry name" value="FAD_synthase"/>
</dbReference>
<keyword evidence="6" id="KW-0808">Transferase</keyword>
<evidence type="ECO:0000313" key="14">
    <source>
        <dbReference type="EMBL" id="HIQ61963.1"/>
    </source>
</evidence>
<evidence type="ECO:0000256" key="8">
    <source>
        <dbReference type="ARBA" id="ARBA00022741"/>
    </source>
</evidence>
<evidence type="ECO:0000256" key="11">
    <source>
        <dbReference type="ARBA" id="ARBA00049494"/>
    </source>
</evidence>
<sequence>MTTKQIAQYGLLTSIILVLGLVERQFVLVPGIPGIRLGLSNTVLLYALCLLSMPGAWLMMVLKAVLGGMLYAGPTGAAYSFAGGLLSMAVMTLFLQVRYFGLVGVSVAGAVAHMAGQILLSRVLLGSWAALAQAPLLLAAAVLTGVFTGVIATLVCRAMARLDPAMRRRLDALGLGEAPKAGSGQAPEMRDGTIVWVKDGLRLQEETLVCLGFFDGVHIGHQQLLKRAREVAAGKRWKVCVHTFDRSPAAFLRPEAAVRELTTLEQKARLLRGQGADIVAVSRFDEAMARMSARDFFDEVLIRRLHARHIVAGFHHTFGYRGEGNAETLAALCRENHIGLDVIEPVTLPDGELVSSTAIRQALLSGDCAKAEAMLGRPCSPGIMEKDAIREE</sequence>
<feature type="transmembrane region" description="Helical" evidence="12">
    <location>
        <begin position="77"/>
        <end position="95"/>
    </location>
</feature>
<name>A0A9D0YW91_9FIRM</name>
<proteinExistence type="inferred from homology"/>
<feature type="transmembrane region" description="Helical" evidence="12">
    <location>
        <begin position="6"/>
        <end position="22"/>
    </location>
</feature>
<evidence type="ECO:0000256" key="10">
    <source>
        <dbReference type="ARBA" id="ARBA00022840"/>
    </source>
</evidence>
<keyword evidence="12" id="KW-1133">Transmembrane helix</keyword>
<reference evidence="14" key="1">
    <citation type="submission" date="2020-10" db="EMBL/GenBank/DDBJ databases">
        <authorList>
            <person name="Gilroy R."/>
        </authorList>
    </citation>
    <scope>NUCLEOTIDE SEQUENCE</scope>
    <source>
        <strain evidence="14">ChiHile30-977</strain>
    </source>
</reference>
<dbReference type="GO" id="GO:0003919">
    <property type="term" value="F:FMN adenylyltransferase activity"/>
    <property type="evidence" value="ECO:0007669"/>
    <property type="project" value="UniProtKB-EC"/>
</dbReference>
<protein>
    <recommendedName>
        <fullName evidence="3">FAD synthase</fullName>
        <ecNumber evidence="3">2.7.7.2</ecNumber>
    </recommendedName>
</protein>
<dbReference type="Proteomes" id="UP000886819">
    <property type="component" value="Unassembled WGS sequence"/>
</dbReference>
<feature type="transmembrane region" description="Helical" evidence="12">
    <location>
        <begin position="43"/>
        <end position="71"/>
    </location>
</feature>
<keyword evidence="5" id="KW-0288">FMN</keyword>
<dbReference type="GO" id="GO:0009398">
    <property type="term" value="P:FMN biosynthetic process"/>
    <property type="evidence" value="ECO:0007669"/>
    <property type="project" value="TreeGrafter"/>
</dbReference>
<evidence type="ECO:0000256" key="4">
    <source>
        <dbReference type="ARBA" id="ARBA00022630"/>
    </source>
</evidence>
<dbReference type="EC" id="2.7.7.2" evidence="3"/>
<evidence type="ECO:0000259" key="13">
    <source>
        <dbReference type="Pfam" id="PF06574"/>
    </source>
</evidence>
<dbReference type="GO" id="GO:0005524">
    <property type="term" value="F:ATP binding"/>
    <property type="evidence" value="ECO:0007669"/>
    <property type="project" value="UniProtKB-KW"/>
</dbReference>
<keyword evidence="8" id="KW-0547">Nucleotide-binding</keyword>
<dbReference type="InterPro" id="IPR023468">
    <property type="entry name" value="Riboflavin_kinase"/>
</dbReference>
<keyword evidence="12" id="KW-0812">Transmembrane</keyword>
<dbReference type="GO" id="GO:0009231">
    <property type="term" value="P:riboflavin biosynthetic process"/>
    <property type="evidence" value="ECO:0007669"/>
    <property type="project" value="InterPro"/>
</dbReference>
<dbReference type="InterPro" id="IPR010898">
    <property type="entry name" value="Hpre_diP_synth_I"/>
</dbReference>
<keyword evidence="10" id="KW-0067">ATP-binding</keyword>
<feature type="transmembrane region" description="Helical" evidence="12">
    <location>
        <begin position="136"/>
        <end position="160"/>
    </location>
</feature>
<keyword evidence="9" id="KW-0274">FAD</keyword>
<feature type="transmembrane region" description="Helical" evidence="12">
    <location>
        <begin position="102"/>
        <end position="124"/>
    </location>
</feature>
<evidence type="ECO:0000256" key="6">
    <source>
        <dbReference type="ARBA" id="ARBA00022679"/>
    </source>
</evidence>
<dbReference type="SUPFAM" id="SSF52374">
    <property type="entry name" value="Nucleotidylyl transferase"/>
    <property type="match status" value="1"/>
</dbReference>
<dbReference type="GO" id="GO:0008531">
    <property type="term" value="F:riboflavin kinase activity"/>
    <property type="evidence" value="ECO:0007669"/>
    <property type="project" value="TreeGrafter"/>
</dbReference>
<gene>
    <name evidence="14" type="ORF">IAA66_00055</name>
</gene>
<dbReference type="EMBL" id="DVFI01000001">
    <property type="protein sequence ID" value="HIQ61963.1"/>
    <property type="molecule type" value="Genomic_DNA"/>
</dbReference>
<evidence type="ECO:0000256" key="9">
    <source>
        <dbReference type="ARBA" id="ARBA00022827"/>
    </source>
</evidence>
<evidence type="ECO:0000313" key="15">
    <source>
        <dbReference type="Proteomes" id="UP000886819"/>
    </source>
</evidence>
<dbReference type="Pfam" id="PF06574">
    <property type="entry name" value="FAD_syn"/>
    <property type="match status" value="1"/>
</dbReference>
<dbReference type="Gene3D" id="1.10.1760.20">
    <property type="match status" value="1"/>
</dbReference>
<dbReference type="Pfam" id="PF07456">
    <property type="entry name" value="Hpre_diP_synt_I"/>
    <property type="match status" value="1"/>
</dbReference>
<dbReference type="PANTHER" id="PTHR22749:SF6">
    <property type="entry name" value="RIBOFLAVIN KINASE"/>
    <property type="match status" value="1"/>
</dbReference>
<keyword evidence="12" id="KW-0472">Membrane</keyword>
<accession>A0A9D0YW91</accession>
<comment type="similarity">
    <text evidence="2">Belongs to the RibF family.</text>
</comment>
<reference evidence="14" key="2">
    <citation type="journal article" date="2021" name="PeerJ">
        <title>Extensive microbial diversity within the chicken gut microbiome revealed by metagenomics and culture.</title>
        <authorList>
            <person name="Gilroy R."/>
            <person name="Ravi A."/>
            <person name="Getino M."/>
            <person name="Pursley I."/>
            <person name="Horton D.L."/>
            <person name="Alikhan N.F."/>
            <person name="Baker D."/>
            <person name="Gharbi K."/>
            <person name="Hall N."/>
            <person name="Watson M."/>
            <person name="Adriaenssens E.M."/>
            <person name="Foster-Nyarko E."/>
            <person name="Jarju S."/>
            <person name="Secka A."/>
            <person name="Antonio M."/>
            <person name="Oren A."/>
            <person name="Chaudhuri R.R."/>
            <person name="La Ragione R."/>
            <person name="Hildebrand F."/>
            <person name="Pallen M.J."/>
        </authorList>
    </citation>
    <scope>NUCLEOTIDE SEQUENCE</scope>
    <source>
        <strain evidence="14">ChiHile30-977</strain>
    </source>
</reference>
<evidence type="ECO:0000256" key="3">
    <source>
        <dbReference type="ARBA" id="ARBA00012393"/>
    </source>
</evidence>
<dbReference type="CDD" id="cd02064">
    <property type="entry name" value="FAD_synthetase_N"/>
    <property type="match status" value="1"/>
</dbReference>
<comment type="catalytic activity">
    <reaction evidence="11">
        <text>FMN + ATP + H(+) = FAD + diphosphate</text>
        <dbReference type="Rhea" id="RHEA:17237"/>
        <dbReference type="ChEBI" id="CHEBI:15378"/>
        <dbReference type="ChEBI" id="CHEBI:30616"/>
        <dbReference type="ChEBI" id="CHEBI:33019"/>
        <dbReference type="ChEBI" id="CHEBI:57692"/>
        <dbReference type="ChEBI" id="CHEBI:58210"/>
        <dbReference type="EC" id="2.7.7.2"/>
    </reaction>
</comment>
<dbReference type="InterPro" id="IPR014729">
    <property type="entry name" value="Rossmann-like_a/b/a_fold"/>
</dbReference>
<feature type="domain" description="FAD synthetase" evidence="13">
    <location>
        <begin position="204"/>
        <end position="357"/>
    </location>
</feature>
<evidence type="ECO:0000256" key="12">
    <source>
        <dbReference type="SAM" id="Phobius"/>
    </source>
</evidence>
<keyword evidence="7" id="KW-0548">Nucleotidyltransferase</keyword>
<keyword evidence="4" id="KW-0285">Flavoprotein</keyword>
<dbReference type="PANTHER" id="PTHR22749">
    <property type="entry name" value="RIBOFLAVIN KINASE/FMN ADENYLYLTRANSFERASE"/>
    <property type="match status" value="1"/>
</dbReference>
<comment type="pathway">
    <text evidence="1">Cofactor biosynthesis; FAD biosynthesis; FAD from FMN: step 1/1.</text>
</comment>
<evidence type="ECO:0000256" key="7">
    <source>
        <dbReference type="ARBA" id="ARBA00022695"/>
    </source>
</evidence>
<comment type="caution">
    <text evidence="14">The sequence shown here is derived from an EMBL/GenBank/DDBJ whole genome shotgun (WGS) entry which is preliminary data.</text>
</comment>
<organism evidence="14 15">
    <name type="scientific">Candidatus Avichristensenella intestinipullorum</name>
    <dbReference type="NCBI Taxonomy" id="2840693"/>
    <lineage>
        <taxon>Bacteria</taxon>
        <taxon>Bacillati</taxon>
        <taxon>Bacillota</taxon>
        <taxon>Clostridia</taxon>
        <taxon>Candidatus Avichristensenella</taxon>
    </lineage>
</organism>